<proteinExistence type="predicted"/>
<evidence type="ECO:0000313" key="11">
    <source>
        <dbReference type="Proteomes" id="UP001062738"/>
    </source>
</evidence>
<evidence type="ECO:0000256" key="1">
    <source>
        <dbReference type="ARBA" id="ARBA00004141"/>
    </source>
</evidence>
<evidence type="ECO:0000259" key="9">
    <source>
        <dbReference type="PROSITE" id="PS51202"/>
    </source>
</evidence>
<evidence type="ECO:0000256" key="5">
    <source>
        <dbReference type="ARBA" id="ARBA00023065"/>
    </source>
</evidence>
<comment type="caution">
    <text evidence="10">The sequence shown here is derived from an EMBL/GenBank/DDBJ whole genome shotgun (WGS) entry which is preliminary data.</text>
</comment>
<feature type="transmembrane region" description="Helical" evidence="8">
    <location>
        <begin position="233"/>
        <end position="253"/>
    </location>
</feature>
<keyword evidence="5" id="KW-0406">Ion transport</keyword>
<feature type="transmembrane region" description="Helical" evidence="8">
    <location>
        <begin position="158"/>
        <end position="182"/>
    </location>
</feature>
<gene>
    <name evidence="10" type="ORF">OCK72_04045</name>
</gene>
<evidence type="ECO:0000256" key="7">
    <source>
        <dbReference type="ARBA" id="ARBA00023214"/>
    </source>
</evidence>
<dbReference type="PROSITE" id="PS51202">
    <property type="entry name" value="RCK_C"/>
    <property type="match status" value="1"/>
</dbReference>
<feature type="transmembrane region" description="Helical" evidence="8">
    <location>
        <begin position="329"/>
        <end position="350"/>
    </location>
</feature>
<keyword evidence="3 8" id="KW-0812">Transmembrane</keyword>
<organism evidence="10 11">
    <name type="scientific">Fusobacterium simiae</name>
    <dbReference type="NCBI Taxonomy" id="855"/>
    <lineage>
        <taxon>Bacteria</taxon>
        <taxon>Fusobacteriati</taxon>
        <taxon>Fusobacteriota</taxon>
        <taxon>Fusobacteriia</taxon>
        <taxon>Fusobacteriales</taxon>
        <taxon>Fusobacteriaceae</taxon>
        <taxon>Fusobacterium</taxon>
    </lineage>
</organism>
<keyword evidence="6 8" id="KW-0472">Membrane</keyword>
<dbReference type="InterPro" id="IPR036721">
    <property type="entry name" value="RCK_C_sf"/>
</dbReference>
<keyword evidence="11" id="KW-1185">Reference proteome</keyword>
<feature type="transmembrane region" description="Helical" evidence="8">
    <location>
        <begin position="356"/>
        <end position="381"/>
    </location>
</feature>
<accession>A0ABT4DGW9</accession>
<keyword evidence="4 8" id="KW-1133">Transmembrane helix</keyword>
<dbReference type="SUPFAM" id="SSF81340">
    <property type="entry name" value="Clc chloride channel"/>
    <property type="match status" value="1"/>
</dbReference>
<feature type="domain" description="RCK C-terminal" evidence="9">
    <location>
        <begin position="435"/>
        <end position="516"/>
    </location>
</feature>
<sequence length="521" mass="57205">MNSAKDTVEKLYKGNGKLYLACLLVGVITGVIVSCYRWALEEIGIFRNKYFSDISLDNPISLLKMWLIFIAAGLIVNYLFKKFPKTSGSGIPQVKGLILGRINYNNWFFELLAKFFAGILGIGAGLSLGREGPSVQLGSYVAYGTSKLLKKDIVERNYLLTSGSSAGLAGAFGAPLAGVMFSIEEIHKYLSGKLLICAFVASIGADFVGRRFFGVQTSFNIAIKYPLDINPYFQFFLYVVFGIIIAFFGKLFTVTLVKCQDIFTGVKLPREIKVSFIMTLSFILCFVLPEVTGGGHNLVESLIHGKTIIYTLIIIFVIKLLFTAISYSTGFAGGIFLPMLVLGAIIGKVFGETIDIFAQTGSDFTVHCIVLGMAAYFVAVVRAPITGVILILEMTGSFHLLLALTTVAVVSFYVTELLGQQPVYEILYDRMKKDDNVVDEENQGKITIELAVMAESLLDGKTISEIIWPDEVLIIAIIRNGVEKIPKGRTVMMAGDILVLLLPEKIVPEVKEKLMKHTSVE</sequence>
<feature type="transmembrane region" description="Helical" evidence="8">
    <location>
        <begin position="60"/>
        <end position="80"/>
    </location>
</feature>
<dbReference type="InterPro" id="IPR001807">
    <property type="entry name" value="ClC"/>
</dbReference>
<dbReference type="InterPro" id="IPR006037">
    <property type="entry name" value="RCK_C"/>
</dbReference>
<evidence type="ECO:0000313" key="10">
    <source>
        <dbReference type="EMBL" id="MCY7007826.1"/>
    </source>
</evidence>
<name>A0ABT4DGW9_FUSSI</name>
<feature type="transmembrane region" description="Helical" evidence="8">
    <location>
        <begin position="107"/>
        <end position="128"/>
    </location>
</feature>
<keyword evidence="2" id="KW-0813">Transport</keyword>
<dbReference type="Proteomes" id="UP001062738">
    <property type="component" value="Unassembled WGS sequence"/>
</dbReference>
<dbReference type="RefSeq" id="WP_265151881.1">
    <property type="nucleotide sequence ID" value="NZ_JAOXXL010000008.1"/>
</dbReference>
<evidence type="ECO:0000256" key="4">
    <source>
        <dbReference type="ARBA" id="ARBA00022989"/>
    </source>
</evidence>
<dbReference type="PROSITE" id="PS51257">
    <property type="entry name" value="PROKAR_LIPOPROTEIN"/>
    <property type="match status" value="1"/>
</dbReference>
<protein>
    <submittedName>
        <fullName evidence="10">Chloride channel protein</fullName>
    </submittedName>
</protein>
<dbReference type="EMBL" id="JAOXXL010000008">
    <property type="protein sequence ID" value="MCY7007826.1"/>
    <property type="molecule type" value="Genomic_DNA"/>
</dbReference>
<feature type="transmembrane region" description="Helical" evidence="8">
    <location>
        <begin position="18"/>
        <end position="40"/>
    </location>
</feature>
<dbReference type="CDD" id="cd01031">
    <property type="entry name" value="EriC"/>
    <property type="match status" value="1"/>
</dbReference>
<dbReference type="Pfam" id="PF02080">
    <property type="entry name" value="TrkA_C"/>
    <property type="match status" value="1"/>
</dbReference>
<evidence type="ECO:0000256" key="6">
    <source>
        <dbReference type="ARBA" id="ARBA00023136"/>
    </source>
</evidence>
<dbReference type="PANTHER" id="PTHR45711">
    <property type="entry name" value="CHLORIDE CHANNEL PROTEIN"/>
    <property type="match status" value="1"/>
</dbReference>
<dbReference type="InterPro" id="IPR014743">
    <property type="entry name" value="Cl-channel_core"/>
</dbReference>
<feature type="transmembrane region" description="Helical" evidence="8">
    <location>
        <begin position="194"/>
        <end position="213"/>
    </location>
</feature>
<dbReference type="Pfam" id="PF00654">
    <property type="entry name" value="Voltage_CLC"/>
    <property type="match status" value="1"/>
</dbReference>
<keyword evidence="7" id="KW-0868">Chloride</keyword>
<dbReference type="PANTHER" id="PTHR45711:SF6">
    <property type="entry name" value="CHLORIDE CHANNEL PROTEIN"/>
    <property type="match status" value="1"/>
</dbReference>
<dbReference type="PRINTS" id="PR00762">
    <property type="entry name" value="CLCHANNEL"/>
</dbReference>
<dbReference type="Gene3D" id="1.10.3080.10">
    <property type="entry name" value="Clc chloride channel"/>
    <property type="match status" value="1"/>
</dbReference>
<comment type="subcellular location">
    <subcellularLocation>
        <location evidence="1">Membrane</location>
        <topology evidence="1">Multi-pass membrane protein</topology>
    </subcellularLocation>
</comment>
<evidence type="ECO:0000256" key="8">
    <source>
        <dbReference type="SAM" id="Phobius"/>
    </source>
</evidence>
<dbReference type="SUPFAM" id="SSF116726">
    <property type="entry name" value="TrkA C-terminal domain-like"/>
    <property type="match status" value="1"/>
</dbReference>
<feature type="transmembrane region" description="Helical" evidence="8">
    <location>
        <begin position="274"/>
        <end position="291"/>
    </location>
</feature>
<evidence type="ECO:0000256" key="2">
    <source>
        <dbReference type="ARBA" id="ARBA00022448"/>
    </source>
</evidence>
<dbReference type="Gene3D" id="3.30.70.1450">
    <property type="entry name" value="Regulator of K+ conductance, C-terminal domain"/>
    <property type="match status" value="1"/>
</dbReference>
<evidence type="ECO:0000256" key="3">
    <source>
        <dbReference type="ARBA" id="ARBA00022692"/>
    </source>
</evidence>
<feature type="transmembrane region" description="Helical" evidence="8">
    <location>
        <begin position="303"/>
        <end position="322"/>
    </location>
</feature>
<reference evidence="10" key="1">
    <citation type="submission" date="2022-09" db="EMBL/GenBank/DDBJ databases">
        <authorList>
            <person name="Zoaiter M."/>
        </authorList>
    </citation>
    <scope>NUCLEOTIDE SEQUENCE</scope>
    <source>
        <strain evidence="10">DSM 19848</strain>
    </source>
</reference>
<feature type="transmembrane region" description="Helical" evidence="8">
    <location>
        <begin position="388"/>
        <end position="414"/>
    </location>
</feature>